<feature type="transmembrane region" description="Helical" evidence="8">
    <location>
        <begin position="342"/>
        <end position="375"/>
    </location>
</feature>
<evidence type="ECO:0000256" key="1">
    <source>
        <dbReference type="ARBA" id="ARBA00004651"/>
    </source>
</evidence>
<dbReference type="GO" id="GO:0005886">
    <property type="term" value="C:plasma membrane"/>
    <property type="evidence" value="ECO:0007669"/>
    <property type="project" value="UniProtKB-SubCell"/>
</dbReference>
<comment type="subcellular location">
    <subcellularLocation>
        <location evidence="1">Cell membrane</location>
        <topology evidence="1">Multi-pass membrane protein</topology>
    </subcellularLocation>
</comment>
<dbReference type="EMBL" id="CYZD01000004">
    <property type="protein sequence ID" value="CUN89238.1"/>
    <property type="molecule type" value="Genomic_DNA"/>
</dbReference>
<evidence type="ECO:0000256" key="6">
    <source>
        <dbReference type="ARBA" id="ARBA00022989"/>
    </source>
</evidence>
<organism evidence="9 10">
    <name type="scientific">Blautia obeum</name>
    <dbReference type="NCBI Taxonomy" id="40520"/>
    <lineage>
        <taxon>Bacteria</taxon>
        <taxon>Bacillati</taxon>
        <taxon>Bacillota</taxon>
        <taxon>Clostridia</taxon>
        <taxon>Lachnospirales</taxon>
        <taxon>Lachnospiraceae</taxon>
        <taxon>Blautia</taxon>
    </lineage>
</organism>
<feature type="transmembrane region" description="Helical" evidence="8">
    <location>
        <begin position="276"/>
        <end position="304"/>
    </location>
</feature>
<feature type="transmembrane region" description="Helical" evidence="8">
    <location>
        <begin position="50"/>
        <end position="67"/>
    </location>
</feature>
<feature type="transmembrane region" description="Helical" evidence="8">
    <location>
        <begin position="88"/>
        <end position="110"/>
    </location>
</feature>
<evidence type="ECO:0000256" key="8">
    <source>
        <dbReference type="SAM" id="Phobius"/>
    </source>
</evidence>
<sequence>MKQNENTKYVKLGITGAAVLAFGFAIMYILNQSKNIAAGIQLVFNILKPFLYGALIAYLLAPICNRMDERFLKWFPKATEKQKKGLKFLSIAIAVICAVTIVVLLILLILPQVWDSTVKIIKILPARLAYCNRMIDQLLKDQPELQTYFNHFSSQVENGLNDVLKANSSMMTTIQGIVNNITVQLIEVLSVFKNMFLGFLIAVYLLASRKLFGAQAKLLLYGIFPNKWAKIIEEEVHYTDKMFNGFFVGKIIDSAIIGLICFAGTTLLGFESAAFISVVIGVTNIIPFFGPFIGAIPCALLLLLGSNPWDALYFLIFIVILQQVDGNIIGPKILGNTTGVSSFWVLFSILLFGGLWGLVGMVIAVPLFGVIYDIIRKLTARGLKRNRHEEMMQEYNEKFHEEPEETETTQKDTFSKKINAKINEYIDKNVNNK</sequence>
<evidence type="ECO:0000256" key="4">
    <source>
        <dbReference type="ARBA" id="ARBA00022475"/>
    </source>
</evidence>
<dbReference type="InterPro" id="IPR002549">
    <property type="entry name" value="AI-2E-like"/>
</dbReference>
<evidence type="ECO:0000256" key="2">
    <source>
        <dbReference type="ARBA" id="ARBA00009773"/>
    </source>
</evidence>
<evidence type="ECO:0000313" key="9">
    <source>
        <dbReference type="EMBL" id="CUN89238.1"/>
    </source>
</evidence>
<evidence type="ECO:0000313" key="10">
    <source>
        <dbReference type="Proteomes" id="UP000095409"/>
    </source>
</evidence>
<keyword evidence="6 8" id="KW-1133">Transmembrane helix</keyword>
<dbReference type="PANTHER" id="PTHR21716:SF53">
    <property type="entry name" value="PERMEASE PERM-RELATED"/>
    <property type="match status" value="1"/>
</dbReference>
<name>A0A174AP27_9FIRM</name>
<dbReference type="AlphaFoldDB" id="A0A174AP27"/>
<feature type="transmembrane region" description="Helical" evidence="8">
    <location>
        <begin position="251"/>
        <end position="270"/>
    </location>
</feature>
<keyword evidence="5 8" id="KW-0812">Transmembrane</keyword>
<dbReference type="GO" id="GO:0055085">
    <property type="term" value="P:transmembrane transport"/>
    <property type="evidence" value="ECO:0007669"/>
    <property type="project" value="TreeGrafter"/>
</dbReference>
<protein>
    <submittedName>
        <fullName evidence="9">Pheromone autoinducer 2 transporter</fullName>
    </submittedName>
</protein>
<dbReference type="Pfam" id="PF01594">
    <property type="entry name" value="AI-2E_transport"/>
    <property type="match status" value="1"/>
</dbReference>
<dbReference type="PANTHER" id="PTHR21716">
    <property type="entry name" value="TRANSMEMBRANE PROTEIN"/>
    <property type="match status" value="1"/>
</dbReference>
<evidence type="ECO:0000256" key="7">
    <source>
        <dbReference type="ARBA" id="ARBA00023136"/>
    </source>
</evidence>
<evidence type="ECO:0000256" key="5">
    <source>
        <dbReference type="ARBA" id="ARBA00022692"/>
    </source>
</evidence>
<comment type="similarity">
    <text evidence="2">Belongs to the autoinducer-2 exporter (AI-2E) (TC 2.A.86) family.</text>
</comment>
<gene>
    <name evidence="9" type="primary">yhhT_2</name>
    <name evidence="9" type="ORF">ERS852394_01079</name>
</gene>
<evidence type="ECO:0000256" key="3">
    <source>
        <dbReference type="ARBA" id="ARBA00022448"/>
    </source>
</evidence>
<feature type="transmembrane region" description="Helical" evidence="8">
    <location>
        <begin position="311"/>
        <end position="330"/>
    </location>
</feature>
<feature type="transmembrane region" description="Helical" evidence="8">
    <location>
        <begin position="188"/>
        <end position="207"/>
    </location>
</feature>
<keyword evidence="4" id="KW-1003">Cell membrane</keyword>
<accession>A0A174AP27</accession>
<proteinExistence type="inferred from homology"/>
<keyword evidence="3" id="KW-0813">Transport</keyword>
<keyword evidence="7 8" id="KW-0472">Membrane</keyword>
<dbReference type="RefSeq" id="WP_022388287.1">
    <property type="nucleotide sequence ID" value="NZ_CABJDZ010000002.1"/>
</dbReference>
<dbReference type="Proteomes" id="UP000095409">
    <property type="component" value="Unassembled WGS sequence"/>
</dbReference>
<reference evidence="9 10" key="1">
    <citation type="submission" date="2015-09" db="EMBL/GenBank/DDBJ databases">
        <authorList>
            <consortium name="Pathogen Informatics"/>
        </authorList>
    </citation>
    <scope>NUCLEOTIDE SEQUENCE [LARGE SCALE GENOMIC DNA]</scope>
    <source>
        <strain evidence="9 10">2789STDY5608837</strain>
    </source>
</reference>
<feature type="transmembrane region" description="Helical" evidence="8">
    <location>
        <begin position="12"/>
        <end position="30"/>
    </location>
</feature>